<dbReference type="InterPro" id="IPR000795">
    <property type="entry name" value="T_Tr_GTP-bd_dom"/>
</dbReference>
<dbReference type="NCBIfam" id="TIGR00231">
    <property type="entry name" value="small_GTP"/>
    <property type="match status" value="1"/>
</dbReference>
<dbReference type="PaxDb" id="880073-Calab_3303"/>
<dbReference type="SUPFAM" id="SSF50447">
    <property type="entry name" value="Translation proteins"/>
    <property type="match status" value="1"/>
</dbReference>
<proteinExistence type="predicted"/>
<sequence length="637" mass="71622">MKRHIIIGTAGHIDHGKTALIKALTDIDTDVLKEEKERGITIELGFAYWKDNITIIDVPGHERFVKTMVAGVSTVDLFLLVIAADDGIMPQTREHLDILKFFGVKNGLVALNKIDLVDDEWRELILLEIEEFLRANGYDNTPIIPVSAVTGQGVDELRNILTQKIEQCAERASTRPFRLNVDRSFSVHGSGTVVTGTVLSDAISVDDNVVILPEGRLSKIRGIQVHQKDVTSALVGQRAAINLSNVSREEVERGKTLTRPNTLEPVREFLAVLHTSSQIPMKIKKHQEVRVYLGTAEILGRIAWFEENPSLEAEQTYHVRIRLEEAGVCAPGDAVLIRTTSPFFTIAGGRVLFLNPPPMGRMRHRWQEIFKTLRNGQLKERIKIFFEYQGFSAVNLSNLATQFFEKKETLESALTALIKENFLLSIEQQNEKHFVAIPALDEAQDRLLSAIHSRLTNSSKALNGFNKSELKSMLKPPCANDLFFDRLLQRMVNRKALVAIDDLYLTPELANMEARQKQAAKALEVICDAGFQALTFQQIAEALSLAPDALKPLLSNLVKQGKIHSLAGSYYLHDEFLQKILAYLKKSFAEKRELDIASFKNFTGLTRKVLIPLLEYLDQKQFTIRQGDVRIKGPMLN</sequence>
<dbReference type="GO" id="GO:0003746">
    <property type="term" value="F:translation elongation factor activity"/>
    <property type="evidence" value="ECO:0007669"/>
    <property type="project" value="UniProtKB-KW"/>
</dbReference>
<reference evidence="10 13" key="2">
    <citation type="submission" date="2016-11" db="EMBL/GenBank/DDBJ databases">
        <title>Genomic analysis of Caldithrix abyssi and proposal of a novel bacterial phylum Caldithrichaeota.</title>
        <authorList>
            <person name="Kublanov I."/>
            <person name="Sigalova O."/>
            <person name="Gavrilov S."/>
            <person name="Lebedinsky A."/>
            <person name="Ivanova N."/>
            <person name="Daum C."/>
            <person name="Reddy T."/>
            <person name="Klenk H.P."/>
            <person name="Goker M."/>
            <person name="Reva O."/>
            <person name="Miroshnichenko M."/>
            <person name="Kyprides N."/>
            <person name="Woyke T."/>
            <person name="Gelfand M."/>
        </authorList>
    </citation>
    <scope>NUCLEOTIDE SEQUENCE [LARGE SCALE GENOMIC DNA]</scope>
    <source>
        <strain evidence="10 13">LF13</strain>
    </source>
</reference>
<dbReference type="CDD" id="cd03696">
    <property type="entry name" value="SelB_II"/>
    <property type="match status" value="1"/>
</dbReference>
<keyword evidence="4" id="KW-0547">Nucleotide-binding</keyword>
<dbReference type="GO" id="GO:0001514">
    <property type="term" value="P:selenocysteine incorporation"/>
    <property type="evidence" value="ECO:0007669"/>
    <property type="project" value="InterPro"/>
</dbReference>
<keyword evidence="11" id="KW-0251">Elongation factor</keyword>
<dbReference type="Gene3D" id="1.10.10.10">
    <property type="entry name" value="Winged helix-like DNA-binding domain superfamily/Winged helix DNA-binding domain"/>
    <property type="match status" value="1"/>
</dbReference>
<dbReference type="Proteomes" id="UP000183868">
    <property type="component" value="Chromosome"/>
</dbReference>
<evidence type="ECO:0000256" key="4">
    <source>
        <dbReference type="ARBA" id="ARBA00022741"/>
    </source>
</evidence>
<dbReference type="Pfam" id="PF00009">
    <property type="entry name" value="GTP_EFTU"/>
    <property type="match status" value="1"/>
</dbReference>
<dbReference type="InterPro" id="IPR057335">
    <property type="entry name" value="Beta-barrel_SelB"/>
</dbReference>
<dbReference type="HOGENOM" id="CLU_023030_3_0_0"/>
<comment type="function">
    <text evidence="7">Translation factor necessary for the incorporation of selenocysteine into proteins. It probably replaces EF-Tu for the insertion of selenocysteine directed by the UGA codon. SelB binds GTP and GDP.</text>
</comment>
<dbReference type="KEGG" id="caby:Cabys_2199"/>
<dbReference type="Gene3D" id="3.40.50.300">
    <property type="entry name" value="P-loop containing nucleotide triphosphate hydrolases"/>
    <property type="match status" value="1"/>
</dbReference>
<dbReference type="eggNOG" id="COG3276">
    <property type="taxonomic scope" value="Bacteria"/>
</dbReference>
<dbReference type="GO" id="GO:0005737">
    <property type="term" value="C:cytoplasm"/>
    <property type="evidence" value="ECO:0007669"/>
    <property type="project" value="UniProtKB-SubCell"/>
</dbReference>
<dbReference type="InParanoid" id="H1XVK7"/>
<reference evidence="11 12" key="1">
    <citation type="submission" date="2011-09" db="EMBL/GenBank/DDBJ databases">
        <title>The permanent draft genome of Caldithrix abyssi DSM 13497.</title>
        <authorList>
            <consortium name="US DOE Joint Genome Institute (JGI-PGF)"/>
            <person name="Lucas S."/>
            <person name="Han J."/>
            <person name="Lapidus A."/>
            <person name="Bruce D."/>
            <person name="Goodwin L."/>
            <person name="Pitluck S."/>
            <person name="Peters L."/>
            <person name="Kyrpides N."/>
            <person name="Mavromatis K."/>
            <person name="Ivanova N."/>
            <person name="Mikhailova N."/>
            <person name="Chertkov O."/>
            <person name="Detter J.C."/>
            <person name="Tapia R."/>
            <person name="Han C."/>
            <person name="Land M."/>
            <person name="Hauser L."/>
            <person name="Markowitz V."/>
            <person name="Cheng J.-F."/>
            <person name="Hugenholtz P."/>
            <person name="Woyke T."/>
            <person name="Wu D."/>
            <person name="Spring S."/>
            <person name="Brambilla E."/>
            <person name="Klenk H.-P."/>
            <person name="Eisen J.A."/>
        </authorList>
    </citation>
    <scope>NUCLEOTIDE SEQUENCE [LARGE SCALE GENOMIC DNA]</scope>
    <source>
        <strain evidence="11 12">DSM 13497</strain>
    </source>
</reference>
<dbReference type="PROSITE" id="PS51722">
    <property type="entry name" value="G_TR_2"/>
    <property type="match status" value="1"/>
</dbReference>
<dbReference type="InterPro" id="IPR036388">
    <property type="entry name" value="WH-like_DNA-bd_sf"/>
</dbReference>
<evidence type="ECO:0000259" key="9">
    <source>
        <dbReference type="PROSITE" id="PS51722"/>
    </source>
</evidence>
<dbReference type="InterPro" id="IPR005225">
    <property type="entry name" value="Small_GTP-bd"/>
</dbReference>
<protein>
    <recommendedName>
        <fullName evidence="2">Selenocysteine-specific elongation factor</fullName>
    </recommendedName>
    <alternativeName>
        <fullName evidence="8">SelB translation factor</fullName>
    </alternativeName>
</protein>
<name>H1XVK7_CALAY</name>
<evidence type="ECO:0000256" key="1">
    <source>
        <dbReference type="ARBA" id="ARBA00004496"/>
    </source>
</evidence>
<dbReference type="InterPro" id="IPR036390">
    <property type="entry name" value="WH_DNA-bd_sf"/>
</dbReference>
<dbReference type="InterPro" id="IPR027417">
    <property type="entry name" value="P-loop_NTPase"/>
</dbReference>
<dbReference type="Gene3D" id="1.10.10.2770">
    <property type="match status" value="1"/>
</dbReference>
<evidence type="ECO:0000313" key="11">
    <source>
        <dbReference type="EMBL" id="EHO42907.1"/>
    </source>
</evidence>
<feature type="domain" description="Tr-type G" evidence="9">
    <location>
        <begin position="2"/>
        <end position="173"/>
    </location>
</feature>
<evidence type="ECO:0000313" key="13">
    <source>
        <dbReference type="Proteomes" id="UP000183868"/>
    </source>
</evidence>
<dbReference type="GO" id="GO:0003924">
    <property type="term" value="F:GTPase activity"/>
    <property type="evidence" value="ECO:0007669"/>
    <property type="project" value="InterPro"/>
</dbReference>
<dbReference type="InterPro" id="IPR004535">
    <property type="entry name" value="Transl_elong_SelB"/>
</dbReference>
<dbReference type="Pfam" id="PF25461">
    <property type="entry name" value="Beta-barrel_SelB"/>
    <property type="match status" value="1"/>
</dbReference>
<evidence type="ECO:0000256" key="7">
    <source>
        <dbReference type="ARBA" id="ARBA00025526"/>
    </source>
</evidence>
<dbReference type="Pfam" id="PF03144">
    <property type="entry name" value="GTP_EFTU_D2"/>
    <property type="match status" value="1"/>
</dbReference>
<dbReference type="FunCoup" id="H1XVK7">
    <property type="interactions" value="101"/>
</dbReference>
<dbReference type="OrthoDB" id="9804504at2"/>
<dbReference type="GO" id="GO:0003723">
    <property type="term" value="F:RNA binding"/>
    <property type="evidence" value="ECO:0007669"/>
    <property type="project" value="InterPro"/>
</dbReference>
<evidence type="ECO:0000256" key="5">
    <source>
        <dbReference type="ARBA" id="ARBA00022917"/>
    </source>
</evidence>
<dbReference type="InterPro" id="IPR009000">
    <property type="entry name" value="Transl_B-barrel_sf"/>
</dbReference>
<dbReference type="CDD" id="cd04171">
    <property type="entry name" value="SelB"/>
    <property type="match status" value="1"/>
</dbReference>
<dbReference type="Gene3D" id="2.40.30.10">
    <property type="entry name" value="Translation factors"/>
    <property type="match status" value="1"/>
</dbReference>
<evidence type="ECO:0000313" key="12">
    <source>
        <dbReference type="Proteomes" id="UP000004671"/>
    </source>
</evidence>
<dbReference type="PANTHER" id="PTHR43721:SF11">
    <property type="entry name" value="SELENOCYSTEINE-SPECIFIC ELONGATION FACTOR"/>
    <property type="match status" value="1"/>
</dbReference>
<dbReference type="SUPFAM" id="SSF50465">
    <property type="entry name" value="EF-Tu/eEF-1alpha/eIF2-gamma C-terminal domain"/>
    <property type="match status" value="1"/>
</dbReference>
<keyword evidence="12" id="KW-1185">Reference proteome</keyword>
<dbReference type="PANTHER" id="PTHR43721">
    <property type="entry name" value="ELONGATION FACTOR TU-RELATED"/>
    <property type="match status" value="1"/>
</dbReference>
<keyword evidence="6" id="KW-0342">GTP-binding</keyword>
<evidence type="ECO:0000256" key="3">
    <source>
        <dbReference type="ARBA" id="ARBA00022490"/>
    </source>
</evidence>
<dbReference type="InterPro" id="IPR050055">
    <property type="entry name" value="EF-Tu_GTPase"/>
</dbReference>
<evidence type="ECO:0000256" key="8">
    <source>
        <dbReference type="ARBA" id="ARBA00031615"/>
    </source>
</evidence>
<accession>H1XVK7</accession>
<evidence type="ECO:0000256" key="6">
    <source>
        <dbReference type="ARBA" id="ARBA00023134"/>
    </source>
</evidence>
<keyword evidence="5" id="KW-0648">Protein biosynthesis</keyword>
<dbReference type="STRING" id="880073.Cabys_2199"/>
<dbReference type="RefSeq" id="WP_006930300.1">
    <property type="nucleotide sequence ID" value="NZ_CM001402.1"/>
</dbReference>
<dbReference type="SUPFAM" id="SSF46785">
    <property type="entry name" value="Winged helix' DNA-binding domain"/>
    <property type="match status" value="1"/>
</dbReference>
<dbReference type="EMBL" id="CP018099">
    <property type="protein sequence ID" value="APF18948.1"/>
    <property type="molecule type" value="Genomic_DNA"/>
</dbReference>
<keyword evidence="3" id="KW-0963">Cytoplasm</keyword>
<dbReference type="InterPro" id="IPR004161">
    <property type="entry name" value="EFTu-like_2"/>
</dbReference>
<organism evidence="11 12">
    <name type="scientific">Caldithrix abyssi DSM 13497</name>
    <dbReference type="NCBI Taxonomy" id="880073"/>
    <lineage>
        <taxon>Bacteria</taxon>
        <taxon>Pseudomonadati</taxon>
        <taxon>Calditrichota</taxon>
        <taxon>Calditrichia</taxon>
        <taxon>Calditrichales</taxon>
        <taxon>Calditrichaceae</taxon>
        <taxon>Caldithrix</taxon>
    </lineage>
</organism>
<dbReference type="InterPro" id="IPR009001">
    <property type="entry name" value="Transl_elong_EF1A/Init_IF2_C"/>
</dbReference>
<dbReference type="AlphaFoldDB" id="H1XVK7"/>
<dbReference type="InterPro" id="IPR015191">
    <property type="entry name" value="SelB_WHD4"/>
</dbReference>
<gene>
    <name evidence="10" type="primary">selB</name>
    <name evidence="10" type="ORF">Cabys_2199</name>
    <name evidence="11" type="ORF">Calab_3303</name>
</gene>
<dbReference type="NCBIfam" id="TIGR00475">
    <property type="entry name" value="selB"/>
    <property type="match status" value="1"/>
</dbReference>
<dbReference type="EMBL" id="CM001402">
    <property type="protein sequence ID" value="EHO42907.1"/>
    <property type="molecule type" value="Genomic_DNA"/>
</dbReference>
<evidence type="ECO:0000256" key="2">
    <source>
        <dbReference type="ARBA" id="ARBA00015953"/>
    </source>
</evidence>
<comment type="subcellular location">
    <subcellularLocation>
        <location evidence="1">Cytoplasm</location>
    </subcellularLocation>
</comment>
<evidence type="ECO:0000313" key="10">
    <source>
        <dbReference type="EMBL" id="APF18948.1"/>
    </source>
</evidence>
<dbReference type="Pfam" id="PF09107">
    <property type="entry name" value="WHD_3rd_SelB"/>
    <property type="match status" value="1"/>
</dbReference>
<dbReference type="GO" id="GO:0005525">
    <property type="term" value="F:GTP binding"/>
    <property type="evidence" value="ECO:0007669"/>
    <property type="project" value="UniProtKB-KW"/>
</dbReference>
<dbReference type="Proteomes" id="UP000004671">
    <property type="component" value="Chromosome"/>
</dbReference>
<dbReference type="SUPFAM" id="SSF52540">
    <property type="entry name" value="P-loop containing nucleoside triphosphate hydrolases"/>
    <property type="match status" value="1"/>
</dbReference>